<keyword evidence="3" id="KW-1185">Reference proteome</keyword>
<evidence type="ECO:0000256" key="1">
    <source>
        <dbReference type="SAM" id="SignalP"/>
    </source>
</evidence>
<reference evidence="2 3" key="1">
    <citation type="journal article" date="2012" name="Proc. Natl. Acad. Sci. U.S.A.">
        <title>Antigenic diversity is generated by distinct evolutionary mechanisms in African trypanosome species.</title>
        <authorList>
            <person name="Jackson A.P."/>
            <person name="Berry A."/>
            <person name="Aslett M."/>
            <person name="Allison H.C."/>
            <person name="Burton P."/>
            <person name="Vavrova-Anderson J."/>
            <person name="Brown R."/>
            <person name="Browne H."/>
            <person name="Corton N."/>
            <person name="Hauser H."/>
            <person name="Gamble J."/>
            <person name="Gilderthorp R."/>
            <person name="Marcello L."/>
            <person name="McQuillan J."/>
            <person name="Otto T.D."/>
            <person name="Quail M.A."/>
            <person name="Sanders M.J."/>
            <person name="van Tonder A."/>
            <person name="Ginger M.L."/>
            <person name="Field M.C."/>
            <person name="Barry J.D."/>
            <person name="Hertz-Fowler C."/>
            <person name="Berriman M."/>
        </authorList>
    </citation>
    <scope>NUCLEOTIDE SEQUENCE</scope>
    <source>
        <strain evidence="2 3">Y486</strain>
    </source>
</reference>
<evidence type="ECO:0000313" key="3">
    <source>
        <dbReference type="Proteomes" id="UP000009027"/>
    </source>
</evidence>
<dbReference type="EMBL" id="CAEX01008195">
    <property type="protein sequence ID" value="CCD21747.1"/>
    <property type="molecule type" value="Genomic_DNA"/>
</dbReference>
<feature type="signal peptide" evidence="1">
    <location>
        <begin position="1"/>
        <end position="19"/>
    </location>
</feature>
<feature type="chain" id="PRO_5003389700" evidence="1">
    <location>
        <begin position="20"/>
        <end position="441"/>
    </location>
</feature>
<gene>
    <name evidence="2" type="ORF">TvY486_0004790</name>
</gene>
<accession>F9WVY3</accession>
<evidence type="ECO:0000313" key="2">
    <source>
        <dbReference type="EMBL" id="CCD21747.1"/>
    </source>
</evidence>
<organism evidence="2 3">
    <name type="scientific">Trypanosoma vivax (strain Y486)</name>
    <dbReference type="NCBI Taxonomy" id="1055687"/>
    <lineage>
        <taxon>Eukaryota</taxon>
        <taxon>Discoba</taxon>
        <taxon>Euglenozoa</taxon>
        <taxon>Kinetoplastea</taxon>
        <taxon>Metakinetoplastina</taxon>
        <taxon>Trypanosomatida</taxon>
        <taxon>Trypanosomatidae</taxon>
        <taxon>Trypanosoma</taxon>
        <taxon>Duttonella</taxon>
    </lineage>
</organism>
<dbReference type="AlphaFoldDB" id="F9WVY3"/>
<sequence>MVCAWRSAVLLLAAALCLGVCPARGAATRTVSDSDPEDGAPQWECWWLSAWLGALRELKSLNKFYVLYFQDIQSVYRAYVTMLSDDEEVRNRKDVRRTRAAVQHIVDEVRASGGRLGGLLKHSTMSWCFGTSSSMHDHGPDAGKCKFPRHEGNLSRDAGFADRLDALRDETDELLRVSEQHGVRYYDRYAKRLHELYRLAREEDEFFTLRKQMREATRSVRKAQAAAEKQKHELGDRVLVGCEVERKLSVVREIFLALRHVAADVVNREAALQERVAALRNSNAAPETLVAVTDTRDTQRMAEQAEREARAAYNDLMLFIRGGNQSALHDQLGYSEEIAVGREKCVDDIQDEQALLRDAAMRGQYSFRKFEDWKASVESLWSKVKNVDSIVQPHCHEWKGVKCDELVSQIREIVDRSDQVRAKVEDELTSASLNFFFFFFV</sequence>
<dbReference type="Proteomes" id="UP000009027">
    <property type="component" value="Unassembled WGS sequence"/>
</dbReference>
<protein>
    <submittedName>
        <fullName evidence="2">Uncharacterized protein</fullName>
    </submittedName>
</protein>
<proteinExistence type="predicted"/>
<name>F9WVY3_TRYVY</name>
<keyword evidence="1" id="KW-0732">Signal</keyword>